<sequence>MCFNSKLSSQSETPWANPTDYRSVIDTLQYLCYSRLAISFAVNRLSQFMKYPTSDHWGACKRVLRYLGGTMHLRLTFTPATRVDLQGHTDSDWLELLMTASPLQATIFFLVAT</sequence>
<dbReference type="PANTHER" id="PTHR11439">
    <property type="entry name" value="GAG-POL-RELATED RETROTRANSPOSON"/>
    <property type="match status" value="1"/>
</dbReference>
<reference evidence="1" key="1">
    <citation type="submission" date="2018-11" db="EMBL/GenBank/DDBJ databases">
        <authorList>
            <person name="Grassa J C."/>
        </authorList>
    </citation>
    <scope>NUCLEOTIDE SEQUENCE [LARGE SCALE GENOMIC DNA]</scope>
</reference>
<evidence type="ECO:0000313" key="1">
    <source>
        <dbReference type="EnsemblPlants" id="cds.evm.model.08.314"/>
    </source>
</evidence>
<name>A0A803QAV3_CANSA</name>
<reference evidence="1" key="2">
    <citation type="submission" date="2021-03" db="UniProtKB">
        <authorList>
            <consortium name="EnsemblPlants"/>
        </authorList>
    </citation>
    <scope>IDENTIFICATION</scope>
</reference>
<proteinExistence type="predicted"/>
<dbReference type="EnsemblPlants" id="evm.model.08.314">
    <property type="protein sequence ID" value="cds.evm.model.08.314"/>
    <property type="gene ID" value="evm.TU.08.314"/>
</dbReference>
<dbReference type="Proteomes" id="UP000596661">
    <property type="component" value="Chromosome 8"/>
</dbReference>
<dbReference type="AlphaFoldDB" id="A0A803QAV3"/>
<dbReference type="Gramene" id="evm.model.08.314">
    <property type="protein sequence ID" value="cds.evm.model.08.314"/>
    <property type="gene ID" value="evm.TU.08.314"/>
</dbReference>
<dbReference type="OMA" id="WANPTDY"/>
<evidence type="ECO:0000313" key="2">
    <source>
        <dbReference type="Proteomes" id="UP000596661"/>
    </source>
</evidence>
<dbReference type="PANTHER" id="PTHR11439:SF463">
    <property type="entry name" value="REVERSE TRANSCRIPTASE TY1_COPIA-TYPE DOMAIN-CONTAINING PROTEIN"/>
    <property type="match status" value="1"/>
</dbReference>
<organism evidence="1 2">
    <name type="scientific">Cannabis sativa</name>
    <name type="common">Hemp</name>
    <name type="synonym">Marijuana</name>
    <dbReference type="NCBI Taxonomy" id="3483"/>
    <lineage>
        <taxon>Eukaryota</taxon>
        <taxon>Viridiplantae</taxon>
        <taxon>Streptophyta</taxon>
        <taxon>Embryophyta</taxon>
        <taxon>Tracheophyta</taxon>
        <taxon>Spermatophyta</taxon>
        <taxon>Magnoliopsida</taxon>
        <taxon>eudicotyledons</taxon>
        <taxon>Gunneridae</taxon>
        <taxon>Pentapetalae</taxon>
        <taxon>rosids</taxon>
        <taxon>fabids</taxon>
        <taxon>Rosales</taxon>
        <taxon>Cannabaceae</taxon>
        <taxon>Cannabis</taxon>
    </lineage>
</organism>
<keyword evidence="2" id="KW-1185">Reference proteome</keyword>
<protein>
    <submittedName>
        <fullName evidence="1">Uncharacterized protein</fullName>
    </submittedName>
</protein>
<accession>A0A803QAV3</accession>
<dbReference type="EMBL" id="UZAU01000681">
    <property type="status" value="NOT_ANNOTATED_CDS"/>
    <property type="molecule type" value="Genomic_DNA"/>
</dbReference>